<organism evidence="2 3">
    <name type="scientific">Punica granatum</name>
    <name type="common">Pomegranate</name>
    <dbReference type="NCBI Taxonomy" id="22663"/>
    <lineage>
        <taxon>Eukaryota</taxon>
        <taxon>Viridiplantae</taxon>
        <taxon>Streptophyta</taxon>
        <taxon>Embryophyta</taxon>
        <taxon>Tracheophyta</taxon>
        <taxon>Spermatophyta</taxon>
        <taxon>Magnoliopsida</taxon>
        <taxon>eudicotyledons</taxon>
        <taxon>Gunneridae</taxon>
        <taxon>Pentapetalae</taxon>
        <taxon>rosids</taxon>
        <taxon>malvids</taxon>
        <taxon>Myrtales</taxon>
        <taxon>Lythraceae</taxon>
        <taxon>Punica</taxon>
    </lineage>
</organism>
<protein>
    <submittedName>
        <fullName evidence="2">Uncharacterized protein</fullName>
    </submittedName>
</protein>
<keyword evidence="3" id="KW-1185">Reference proteome</keyword>
<feature type="compositionally biased region" description="Polar residues" evidence="1">
    <location>
        <begin position="83"/>
        <end position="96"/>
    </location>
</feature>
<dbReference type="AlphaFoldDB" id="A0A2I0K5J9"/>
<dbReference type="Proteomes" id="UP000233551">
    <property type="component" value="Unassembled WGS sequence"/>
</dbReference>
<gene>
    <name evidence="2" type="ORF">CRG98_015802</name>
</gene>
<accession>A0A2I0K5J9</accession>
<comment type="caution">
    <text evidence="2">The sequence shown here is derived from an EMBL/GenBank/DDBJ whole genome shotgun (WGS) entry which is preliminary data.</text>
</comment>
<proteinExistence type="predicted"/>
<name>A0A2I0K5J9_PUNGR</name>
<feature type="compositionally biased region" description="Low complexity" evidence="1">
    <location>
        <begin position="120"/>
        <end position="129"/>
    </location>
</feature>
<feature type="region of interest" description="Disordered" evidence="1">
    <location>
        <begin position="120"/>
        <end position="148"/>
    </location>
</feature>
<dbReference type="EMBL" id="PGOL01000868">
    <property type="protein sequence ID" value="PKI63818.1"/>
    <property type="molecule type" value="Genomic_DNA"/>
</dbReference>
<feature type="compositionally biased region" description="Low complexity" evidence="1">
    <location>
        <begin position="139"/>
        <end position="148"/>
    </location>
</feature>
<feature type="region of interest" description="Disordered" evidence="1">
    <location>
        <begin position="53"/>
        <end position="96"/>
    </location>
</feature>
<evidence type="ECO:0000313" key="3">
    <source>
        <dbReference type="Proteomes" id="UP000233551"/>
    </source>
</evidence>
<evidence type="ECO:0000256" key="1">
    <source>
        <dbReference type="SAM" id="MobiDB-lite"/>
    </source>
</evidence>
<evidence type="ECO:0000313" key="2">
    <source>
        <dbReference type="EMBL" id="PKI63818.1"/>
    </source>
</evidence>
<reference evidence="2 3" key="1">
    <citation type="submission" date="2017-11" db="EMBL/GenBank/DDBJ databases">
        <title>De-novo sequencing of pomegranate (Punica granatum L.) genome.</title>
        <authorList>
            <person name="Akparov Z."/>
            <person name="Amiraslanov A."/>
            <person name="Hajiyeva S."/>
            <person name="Abbasov M."/>
            <person name="Kaur K."/>
            <person name="Hamwieh A."/>
            <person name="Solovyev V."/>
            <person name="Salamov A."/>
            <person name="Braich B."/>
            <person name="Kosarev P."/>
            <person name="Mahmoud A."/>
            <person name="Hajiyev E."/>
            <person name="Babayeva S."/>
            <person name="Izzatullayeva V."/>
            <person name="Mammadov A."/>
            <person name="Mammadov A."/>
            <person name="Sharifova S."/>
            <person name="Ojaghi J."/>
            <person name="Eynullazada K."/>
            <person name="Bayramov B."/>
            <person name="Abdulazimova A."/>
            <person name="Shahmuradov I."/>
        </authorList>
    </citation>
    <scope>NUCLEOTIDE SEQUENCE [LARGE SCALE GENOMIC DNA]</scope>
    <source>
        <strain evidence="3">cv. AG2017</strain>
        <tissue evidence="2">Leaf</tissue>
    </source>
</reference>
<sequence>MSTNELKSLLVGHEERRLYSQGPQSNASAAANTHLSSLLSAATAEVFYMNGRKGGNDGKRNSGNNNGGKGKNSCGKIGEGSRNLGNSTDWGQGTGSVGNSNFNFGARGFEQGGYMQGVRQQYQSSHYHSGQTRDPQLSPGFFGPPGNFGPFAPGWPIPAHHITPQPSFP</sequence>